<evidence type="ECO:0000256" key="5">
    <source>
        <dbReference type="ARBA" id="ARBA00022692"/>
    </source>
</evidence>
<dbReference type="InterPro" id="IPR003568">
    <property type="entry name" value="Cyt_c_biogenesis_CcmF"/>
</dbReference>
<dbReference type="PRINTS" id="PR01410">
    <property type="entry name" value="CCBIOGENESIS"/>
</dbReference>
<evidence type="ECO:0000256" key="4">
    <source>
        <dbReference type="ARBA" id="ARBA00022519"/>
    </source>
</evidence>
<feature type="transmembrane region" description="Helical" evidence="10">
    <location>
        <begin position="492"/>
        <end position="513"/>
    </location>
</feature>
<sequence length="644" mass="70042">MAAEYGHIALLIALAFACVQSFVPLIGAQTNRTWLMQYARPMALGQATFLIISFIALTYCFVVDDFSVAYVANNSNSLLPTLFKISAVWGAHEGSLLLWVLMLGLWGAAVALFSRSLPLDMVARVLAIMGLVGVGFILFTLFTSNPFDRSLPSIPTDGADLNPLLQDFGLVIHPPTLYMGYVGFSVAFAFAIAALLGGRLDAAWARWSRPWTTAAWVFLTLGIALGSWWAYYELGWGGWWFWDPVENASFMPWLVGTALIHSLAVTEKRGIFKSWTVLLAIFAFSLSLLGTFLVRSGVLTSVHAFASDPERGVFILALLGLCVGGSLTVFALKAPTVSSAGKFKLLSREGFLLANNALLVIATLTILLGTLYPLIVDFISQEKLSVGSAWFNTMFVPLASALTALAGIGAMSRWKVMSGKLLLTQISGAVVVAIIVAAAFPLVYAGEMNVKVAFGLFIATILIATTFSDIWRKSKGQIRRLGKLSKSYWGMVFAHLGVAITVIGITVVSNFSVEKAMKMTPGDVATLSGYDFKFAQVGQKQGPNYMAHVGVFEISKNGKDIATLHAEKRRYKVKGSMMTEAAIDPGLFRDLYVSMGEPLEDGAWAIRLQVKAFMRWVWLGAIFMSIGGTLAILDKRYRIRVKSA</sequence>
<dbReference type="AlphaFoldDB" id="R4YUB0"/>
<keyword evidence="5 10" id="KW-0812">Transmembrane</keyword>
<feature type="transmembrane region" description="Helical" evidence="10">
    <location>
        <begin position="275"/>
        <end position="293"/>
    </location>
</feature>
<dbReference type="GO" id="GO:0020037">
    <property type="term" value="F:heme binding"/>
    <property type="evidence" value="ECO:0007669"/>
    <property type="project" value="InterPro"/>
</dbReference>
<evidence type="ECO:0000256" key="7">
    <source>
        <dbReference type="ARBA" id="ARBA00022989"/>
    </source>
</evidence>
<feature type="transmembrane region" description="Helical" evidence="10">
    <location>
        <begin position="6"/>
        <end position="28"/>
    </location>
</feature>
<keyword evidence="14" id="KW-1185">Reference proteome</keyword>
<feature type="transmembrane region" description="Helical" evidence="10">
    <location>
        <begin position="313"/>
        <end position="332"/>
    </location>
</feature>
<dbReference type="PATRIC" id="fig|698738.3.peg.2399"/>
<dbReference type="NCBIfam" id="TIGR00353">
    <property type="entry name" value="nrfE"/>
    <property type="match status" value="1"/>
</dbReference>
<organism evidence="13 14">
    <name type="scientific">Oleispira antarctica RB-8</name>
    <dbReference type="NCBI Taxonomy" id="698738"/>
    <lineage>
        <taxon>Bacteria</taxon>
        <taxon>Pseudomonadati</taxon>
        <taxon>Pseudomonadota</taxon>
        <taxon>Gammaproteobacteria</taxon>
        <taxon>Oceanospirillales</taxon>
        <taxon>Oceanospirillaceae</taxon>
        <taxon>Oleispira</taxon>
    </lineage>
</organism>
<comment type="subcellular location">
    <subcellularLocation>
        <location evidence="1">Cell inner membrane</location>
        <topology evidence="1">Multi-pass membrane protein</topology>
    </subcellularLocation>
</comment>
<evidence type="ECO:0000256" key="2">
    <source>
        <dbReference type="ARBA" id="ARBA00009186"/>
    </source>
</evidence>
<dbReference type="EMBL" id="FO203512">
    <property type="protein sequence ID" value="CCK76494.1"/>
    <property type="molecule type" value="Genomic_DNA"/>
</dbReference>
<evidence type="ECO:0000256" key="1">
    <source>
        <dbReference type="ARBA" id="ARBA00004429"/>
    </source>
</evidence>
<comment type="function">
    <text evidence="9">Required for the biogenesis of c-type cytochromes. Possible subunit of a heme lyase.</text>
</comment>
<evidence type="ECO:0000256" key="9">
    <source>
        <dbReference type="ARBA" id="ARBA00037230"/>
    </source>
</evidence>
<feature type="transmembrane region" description="Helical" evidence="10">
    <location>
        <begin position="452"/>
        <end position="471"/>
    </location>
</feature>
<accession>R4YUB0</accession>
<dbReference type="InterPro" id="IPR003567">
    <property type="entry name" value="Cyt_c_biogenesis"/>
</dbReference>
<feature type="transmembrane region" description="Helical" evidence="10">
    <location>
        <begin position="210"/>
        <end position="230"/>
    </location>
</feature>
<feature type="transmembrane region" description="Helical" evidence="10">
    <location>
        <begin position="49"/>
        <end position="72"/>
    </location>
</feature>
<protein>
    <submittedName>
        <fullName evidence="13">Cytochrome c-type biogenesis protein CcmF</fullName>
    </submittedName>
</protein>
<dbReference type="Pfam" id="PF01578">
    <property type="entry name" value="Cytochrom_C_asm"/>
    <property type="match status" value="1"/>
</dbReference>
<dbReference type="PANTHER" id="PTHR43653">
    <property type="entry name" value="CYTOCHROME C ASSEMBLY PROTEIN-RELATED"/>
    <property type="match status" value="1"/>
</dbReference>
<evidence type="ECO:0000256" key="6">
    <source>
        <dbReference type="ARBA" id="ARBA00022748"/>
    </source>
</evidence>
<dbReference type="Proteomes" id="UP000032749">
    <property type="component" value="Chromosome"/>
</dbReference>
<dbReference type="NCBIfam" id="NF007691">
    <property type="entry name" value="PRK10369.1"/>
    <property type="match status" value="1"/>
</dbReference>
<dbReference type="GO" id="GO:0017004">
    <property type="term" value="P:cytochrome complex assembly"/>
    <property type="evidence" value="ECO:0007669"/>
    <property type="project" value="UniProtKB-KW"/>
</dbReference>
<dbReference type="OrthoDB" id="9761451at2"/>
<dbReference type="Pfam" id="PF16327">
    <property type="entry name" value="CcmF_C"/>
    <property type="match status" value="1"/>
</dbReference>
<keyword evidence="6" id="KW-0201">Cytochrome c-type biogenesis</keyword>
<reference evidence="13 14" key="1">
    <citation type="journal article" date="2013" name="Nat. Commun.">
        <title>Genome sequence and functional genomic analysis of the oil-degrading bacterium Oleispira antarctica.</title>
        <authorList>
            <person name="Kube M."/>
            <person name="Chernikova T.N."/>
            <person name="Al-Ramahi Y."/>
            <person name="Beloqui A."/>
            <person name="Lopez-Cortez N."/>
            <person name="Guazzaroni M.E."/>
            <person name="Heipieper H.J."/>
            <person name="Klages S."/>
            <person name="Kotsyurbenko O.R."/>
            <person name="Langer I."/>
            <person name="Nechitaylo T.Y."/>
            <person name="Lunsdorf H."/>
            <person name="Fernandez M."/>
            <person name="Juarez S."/>
            <person name="Ciordia S."/>
            <person name="Singer A."/>
            <person name="Kagan O."/>
            <person name="Egorova O."/>
            <person name="Petit P.A."/>
            <person name="Stogios P."/>
            <person name="Kim Y."/>
            <person name="Tchigvintsev A."/>
            <person name="Flick R."/>
            <person name="Denaro R."/>
            <person name="Genovese M."/>
            <person name="Albar J.P."/>
            <person name="Reva O.N."/>
            <person name="Martinez-Gomariz M."/>
            <person name="Tran H."/>
            <person name="Ferrer M."/>
            <person name="Savchenko A."/>
            <person name="Yakunin A.F."/>
            <person name="Yakimov M.M."/>
            <person name="Golyshina O.V."/>
            <person name="Reinhardt R."/>
            <person name="Golyshin P.N."/>
        </authorList>
    </citation>
    <scope>NUCLEOTIDE SEQUENCE [LARGE SCALE GENOMIC DNA]</scope>
</reference>
<evidence type="ECO:0000313" key="13">
    <source>
        <dbReference type="EMBL" id="CCK76494.1"/>
    </source>
</evidence>
<dbReference type="PRINTS" id="PR01411">
    <property type="entry name" value="CCMFBIOGNSIS"/>
</dbReference>
<keyword evidence="3" id="KW-1003">Cell membrane</keyword>
<feature type="transmembrane region" description="Helical" evidence="10">
    <location>
        <begin position="616"/>
        <end position="633"/>
    </location>
</feature>
<gene>
    <name evidence="13" type="primary">ccmF</name>
    <name evidence="13" type="ORF">OLEAN_C23180</name>
</gene>
<dbReference type="InterPro" id="IPR002541">
    <property type="entry name" value="Cyt_c_assembly"/>
</dbReference>
<feature type="transmembrane region" description="Helical" evidence="10">
    <location>
        <begin position="421"/>
        <end position="446"/>
    </location>
</feature>
<evidence type="ECO:0000259" key="12">
    <source>
        <dbReference type="Pfam" id="PF16327"/>
    </source>
</evidence>
<evidence type="ECO:0000256" key="8">
    <source>
        <dbReference type="ARBA" id="ARBA00023136"/>
    </source>
</evidence>
<dbReference type="GO" id="GO:0015232">
    <property type="term" value="F:heme transmembrane transporter activity"/>
    <property type="evidence" value="ECO:0007669"/>
    <property type="project" value="InterPro"/>
</dbReference>
<dbReference type="KEGG" id="oai:OLEAN_C23180"/>
<proteinExistence type="inferred from homology"/>
<feature type="transmembrane region" description="Helical" evidence="10">
    <location>
        <begin position="178"/>
        <end position="198"/>
    </location>
</feature>
<evidence type="ECO:0000313" key="14">
    <source>
        <dbReference type="Proteomes" id="UP000032749"/>
    </source>
</evidence>
<keyword evidence="4" id="KW-0997">Cell inner membrane</keyword>
<feature type="transmembrane region" description="Helical" evidence="10">
    <location>
        <begin position="96"/>
        <end position="114"/>
    </location>
</feature>
<name>R4YUB0_OLEAN</name>
<feature type="transmembrane region" description="Helical" evidence="10">
    <location>
        <begin position="387"/>
        <end position="409"/>
    </location>
</feature>
<feature type="domain" description="Cytochrome c-type biogenesis protein CcmF C-terminal" evidence="12">
    <location>
        <begin position="316"/>
        <end position="635"/>
    </location>
</feature>
<keyword evidence="8 10" id="KW-0472">Membrane</keyword>
<dbReference type="HOGENOM" id="CLU_015041_3_0_6"/>
<dbReference type="InterPro" id="IPR032523">
    <property type="entry name" value="CcmF_C"/>
</dbReference>
<dbReference type="PANTHER" id="PTHR43653:SF1">
    <property type="entry name" value="CYTOCHROME C-TYPE BIOGENESIS PROTEIN CCMF"/>
    <property type="match status" value="1"/>
</dbReference>
<dbReference type="GO" id="GO:0005886">
    <property type="term" value="C:plasma membrane"/>
    <property type="evidence" value="ECO:0007669"/>
    <property type="project" value="UniProtKB-SubCell"/>
</dbReference>
<evidence type="ECO:0000256" key="3">
    <source>
        <dbReference type="ARBA" id="ARBA00022475"/>
    </source>
</evidence>
<evidence type="ECO:0000259" key="11">
    <source>
        <dbReference type="Pfam" id="PF01578"/>
    </source>
</evidence>
<keyword evidence="7 10" id="KW-1133">Transmembrane helix</keyword>
<comment type="similarity">
    <text evidence="2">Belongs to the CcmF/CycK/Ccl1/NrfE/CcsA family.</text>
</comment>
<evidence type="ECO:0000256" key="10">
    <source>
        <dbReference type="SAM" id="Phobius"/>
    </source>
</evidence>
<feature type="domain" description="Cytochrome c assembly protein" evidence="11">
    <location>
        <begin position="89"/>
        <end position="296"/>
    </location>
</feature>
<dbReference type="STRING" id="698738.OLEAN_C23180"/>
<feature type="transmembrane region" description="Helical" evidence="10">
    <location>
        <begin position="353"/>
        <end position="375"/>
    </location>
</feature>
<feature type="transmembrane region" description="Helical" evidence="10">
    <location>
        <begin position="121"/>
        <end position="142"/>
    </location>
</feature>